<protein>
    <submittedName>
        <fullName evidence="1">Uncharacterized protein</fullName>
    </submittedName>
</protein>
<keyword evidence="2" id="KW-1185">Reference proteome</keyword>
<reference evidence="1 2" key="1">
    <citation type="submission" date="2019-07" db="EMBL/GenBank/DDBJ databases">
        <title>Whole genome shotgun sequence of Aneurinibacillus danicus NBRC 102444.</title>
        <authorList>
            <person name="Hosoyama A."/>
            <person name="Uohara A."/>
            <person name="Ohji S."/>
            <person name="Ichikawa N."/>
        </authorList>
    </citation>
    <scope>NUCLEOTIDE SEQUENCE [LARGE SCALE GENOMIC DNA]</scope>
    <source>
        <strain evidence="1 2">NBRC 102444</strain>
    </source>
</reference>
<gene>
    <name evidence="1" type="ORF">ADA01nite_25910</name>
</gene>
<sequence length="109" mass="13227">MNLDRDVRNYGYSVDDFELSPFELVDMLDLRSRLHENYNKLDEFSRQQLKNYDKILLLNAKEMYKALSSVYDFDNDKPFDEWWWHLDKVAQGLLNPDISAMYKKKDYVM</sequence>
<evidence type="ECO:0000313" key="2">
    <source>
        <dbReference type="Proteomes" id="UP000321157"/>
    </source>
</evidence>
<evidence type="ECO:0000313" key="1">
    <source>
        <dbReference type="EMBL" id="GEN35131.1"/>
    </source>
</evidence>
<dbReference type="Proteomes" id="UP000321157">
    <property type="component" value="Unassembled WGS sequence"/>
</dbReference>
<dbReference type="OrthoDB" id="2607569at2"/>
<dbReference type="RefSeq" id="WP_146810474.1">
    <property type="nucleotide sequence ID" value="NZ_BJXX01000118.1"/>
</dbReference>
<organism evidence="1 2">
    <name type="scientific">Aneurinibacillus danicus</name>
    <dbReference type="NCBI Taxonomy" id="267746"/>
    <lineage>
        <taxon>Bacteria</taxon>
        <taxon>Bacillati</taxon>
        <taxon>Bacillota</taxon>
        <taxon>Bacilli</taxon>
        <taxon>Bacillales</taxon>
        <taxon>Paenibacillaceae</taxon>
        <taxon>Aneurinibacillus group</taxon>
        <taxon>Aneurinibacillus</taxon>
    </lineage>
</organism>
<name>A0A511VA25_9BACL</name>
<proteinExistence type="predicted"/>
<dbReference type="AlphaFoldDB" id="A0A511VA25"/>
<dbReference type="EMBL" id="BJXX01000118">
    <property type="protein sequence ID" value="GEN35131.1"/>
    <property type="molecule type" value="Genomic_DNA"/>
</dbReference>
<comment type="caution">
    <text evidence="1">The sequence shown here is derived from an EMBL/GenBank/DDBJ whole genome shotgun (WGS) entry which is preliminary data.</text>
</comment>
<accession>A0A511VA25</accession>